<sequence>MKAPSLSALQALHLIAFPTSRQTCRVAAAQRRFYAAIPPAPKEAPQSPSPNTEAKTPPAVQNYTKPSKPDGKTEKDDDDKDHVPQPLTRPIGMPTPPQPGDNRALDHRSIRQRRDDFVNYEKHLEKRARMTKQISKPYFRDWSNLRFEKGKSFIAPDRLFRADVSLWFPNFFGRTLAKEKPANSEKRDGYGGYGRDTCDAMGGKVSVVSVVSSQWAQQQVASFCSKNVNPALHQVLAENKGVVQRVWINYEPNILKYWLIQLFSGSLRKEREKDAWSNYFVVRRGISDIVREAIGFLNEKVGYVYLVDADSKIRWAGSAIASGAERESMVRGLRRLADEEKNKGQAKSKTPQKSREKAV</sequence>
<accession>A0A9P4Q1L1</accession>
<dbReference type="InterPro" id="IPR007849">
    <property type="entry name" value="ATP10"/>
</dbReference>
<reference evidence="2" key="1">
    <citation type="journal article" date="2020" name="Stud. Mycol.">
        <title>101 Dothideomycetes genomes: a test case for predicting lifestyles and emergence of pathogens.</title>
        <authorList>
            <person name="Haridas S."/>
            <person name="Albert R."/>
            <person name="Binder M."/>
            <person name="Bloem J."/>
            <person name="Labutti K."/>
            <person name="Salamov A."/>
            <person name="Andreopoulos B."/>
            <person name="Baker S."/>
            <person name="Barry K."/>
            <person name="Bills G."/>
            <person name="Bluhm B."/>
            <person name="Cannon C."/>
            <person name="Castanera R."/>
            <person name="Culley D."/>
            <person name="Daum C."/>
            <person name="Ezra D."/>
            <person name="Gonzalez J."/>
            <person name="Henrissat B."/>
            <person name="Kuo A."/>
            <person name="Liang C."/>
            <person name="Lipzen A."/>
            <person name="Lutzoni F."/>
            <person name="Magnuson J."/>
            <person name="Mondo S."/>
            <person name="Nolan M."/>
            <person name="Ohm R."/>
            <person name="Pangilinan J."/>
            <person name="Park H.-J."/>
            <person name="Ramirez L."/>
            <person name="Alfaro M."/>
            <person name="Sun H."/>
            <person name="Tritt A."/>
            <person name="Yoshinaga Y."/>
            <person name="Zwiers L.-H."/>
            <person name="Turgeon B."/>
            <person name="Goodwin S."/>
            <person name="Spatafora J."/>
            <person name="Crous P."/>
            <person name="Grigoriev I."/>
        </authorList>
    </citation>
    <scope>NUCLEOTIDE SEQUENCE</scope>
    <source>
        <strain evidence="2">CBS 116435</strain>
    </source>
</reference>
<dbReference type="AlphaFoldDB" id="A0A9P4Q1L1"/>
<protein>
    <submittedName>
        <fullName evidence="2">Uncharacterized protein</fullName>
    </submittedName>
</protein>
<dbReference type="OrthoDB" id="17089at2759"/>
<comment type="caution">
    <text evidence="2">The sequence shown here is derived from an EMBL/GenBank/DDBJ whole genome shotgun (WGS) entry which is preliminary data.</text>
</comment>
<feature type="compositionally biased region" description="Polar residues" evidence="1">
    <location>
        <begin position="49"/>
        <end position="65"/>
    </location>
</feature>
<feature type="compositionally biased region" description="Basic and acidic residues" evidence="1">
    <location>
        <begin position="67"/>
        <end position="83"/>
    </location>
</feature>
<dbReference type="Pfam" id="PF05176">
    <property type="entry name" value="ATP-synt_10"/>
    <property type="match status" value="1"/>
</dbReference>
<name>A0A9P4Q1L1_9PEZI</name>
<dbReference type="GO" id="GO:0005743">
    <property type="term" value="C:mitochondrial inner membrane"/>
    <property type="evidence" value="ECO:0007669"/>
    <property type="project" value="TreeGrafter"/>
</dbReference>
<evidence type="ECO:0000313" key="3">
    <source>
        <dbReference type="Proteomes" id="UP000799441"/>
    </source>
</evidence>
<dbReference type="Proteomes" id="UP000799441">
    <property type="component" value="Unassembled WGS sequence"/>
</dbReference>
<dbReference type="PANTHER" id="PTHR28106">
    <property type="entry name" value="MITOCHONDRIAL ATPASE COMPLEX SUBUNIT ATP10"/>
    <property type="match status" value="1"/>
</dbReference>
<dbReference type="EMBL" id="MU003837">
    <property type="protein sequence ID" value="KAF2717728.1"/>
    <property type="molecule type" value="Genomic_DNA"/>
</dbReference>
<dbReference type="PANTHER" id="PTHR28106:SF1">
    <property type="entry name" value="MITOCHONDRIAL ATPASE COMPLEX SUBUNIT ATP10"/>
    <property type="match status" value="1"/>
</dbReference>
<keyword evidence="3" id="KW-1185">Reference proteome</keyword>
<organism evidence="2 3">
    <name type="scientific">Polychaeton citri CBS 116435</name>
    <dbReference type="NCBI Taxonomy" id="1314669"/>
    <lineage>
        <taxon>Eukaryota</taxon>
        <taxon>Fungi</taxon>
        <taxon>Dikarya</taxon>
        <taxon>Ascomycota</taxon>
        <taxon>Pezizomycotina</taxon>
        <taxon>Dothideomycetes</taxon>
        <taxon>Dothideomycetidae</taxon>
        <taxon>Capnodiales</taxon>
        <taxon>Capnodiaceae</taxon>
        <taxon>Polychaeton</taxon>
    </lineage>
</organism>
<evidence type="ECO:0000256" key="1">
    <source>
        <dbReference type="SAM" id="MobiDB-lite"/>
    </source>
</evidence>
<evidence type="ECO:0000313" key="2">
    <source>
        <dbReference type="EMBL" id="KAF2717728.1"/>
    </source>
</evidence>
<dbReference type="GO" id="GO:0033615">
    <property type="term" value="P:mitochondrial proton-transporting ATP synthase complex assembly"/>
    <property type="evidence" value="ECO:0007669"/>
    <property type="project" value="TreeGrafter"/>
</dbReference>
<feature type="compositionally biased region" description="Basic and acidic residues" evidence="1">
    <location>
        <begin position="103"/>
        <end position="112"/>
    </location>
</feature>
<proteinExistence type="predicted"/>
<gene>
    <name evidence="2" type="ORF">K431DRAFT_288255</name>
</gene>
<feature type="region of interest" description="Disordered" evidence="1">
    <location>
        <begin position="37"/>
        <end position="112"/>
    </location>
</feature>
<feature type="region of interest" description="Disordered" evidence="1">
    <location>
        <begin position="336"/>
        <end position="359"/>
    </location>
</feature>